<keyword evidence="3" id="KW-1185">Reference proteome</keyword>
<evidence type="ECO:0000313" key="2">
    <source>
        <dbReference type="EMBL" id="WPU66712.1"/>
    </source>
</evidence>
<proteinExistence type="predicted"/>
<feature type="signal peptide" evidence="1">
    <location>
        <begin position="1"/>
        <end position="20"/>
    </location>
</feature>
<accession>A0AAX4HU03</accession>
<sequence length="183" mass="21146">MKFYFLLIFTLLAGAPSLYAQSHQDRRTEIETLLQVHNSTIRQRYQWLEHEGSKLSFSSQNQSPGYLGGEYKQGMSLNINYKMKKDRSLSMNMALDQSVQSENPRKYMLNFTHHQKLTEKLSALMNVYSDKYETQPWEPHSNFNSTLQYQLTPRFGVSISSFAGLQKDSPLVLSQMVGATINF</sequence>
<keyword evidence="1" id="KW-0732">Signal</keyword>
<feature type="chain" id="PRO_5043791673" description="DUF3078 domain-containing protein" evidence="1">
    <location>
        <begin position="21"/>
        <end position="183"/>
    </location>
</feature>
<organism evidence="2 3">
    <name type="scientific">Peredibacter starrii</name>
    <dbReference type="NCBI Taxonomy" id="28202"/>
    <lineage>
        <taxon>Bacteria</taxon>
        <taxon>Pseudomonadati</taxon>
        <taxon>Bdellovibrionota</taxon>
        <taxon>Bacteriovoracia</taxon>
        <taxon>Bacteriovoracales</taxon>
        <taxon>Bacteriovoracaceae</taxon>
        <taxon>Peredibacter</taxon>
    </lineage>
</organism>
<dbReference type="AlphaFoldDB" id="A0AAX4HU03"/>
<evidence type="ECO:0000256" key="1">
    <source>
        <dbReference type="SAM" id="SignalP"/>
    </source>
</evidence>
<protein>
    <recommendedName>
        <fullName evidence="4">DUF3078 domain-containing protein</fullName>
    </recommendedName>
</protein>
<gene>
    <name evidence="2" type="ORF">SOO65_08130</name>
</gene>
<reference evidence="2 3" key="1">
    <citation type="submission" date="2023-11" db="EMBL/GenBank/DDBJ databases">
        <title>Peredibacter starrii A3.12.</title>
        <authorList>
            <person name="Mitchell R.J."/>
        </authorList>
    </citation>
    <scope>NUCLEOTIDE SEQUENCE [LARGE SCALE GENOMIC DNA]</scope>
    <source>
        <strain evidence="2 3">A3.12</strain>
    </source>
</reference>
<dbReference type="EMBL" id="CP139487">
    <property type="protein sequence ID" value="WPU66712.1"/>
    <property type="molecule type" value="Genomic_DNA"/>
</dbReference>
<dbReference type="Proteomes" id="UP001324634">
    <property type="component" value="Chromosome"/>
</dbReference>
<dbReference type="KEGG" id="psti:SOO65_08130"/>
<name>A0AAX4HU03_9BACT</name>
<evidence type="ECO:0000313" key="3">
    <source>
        <dbReference type="Proteomes" id="UP001324634"/>
    </source>
</evidence>
<evidence type="ECO:0008006" key="4">
    <source>
        <dbReference type="Google" id="ProtNLM"/>
    </source>
</evidence>
<dbReference type="RefSeq" id="WP_321399200.1">
    <property type="nucleotide sequence ID" value="NZ_CP139487.1"/>
</dbReference>